<dbReference type="AlphaFoldDB" id="A0A9X2C014"/>
<evidence type="ECO:0000313" key="2">
    <source>
        <dbReference type="EMBL" id="MCK9687243.1"/>
    </source>
</evidence>
<dbReference type="Proteomes" id="UP001139353">
    <property type="component" value="Unassembled WGS sequence"/>
</dbReference>
<dbReference type="RefSeq" id="WP_275683284.1">
    <property type="nucleotide sequence ID" value="NZ_JAJLJH010000004.1"/>
</dbReference>
<reference evidence="2" key="1">
    <citation type="submission" date="2021-11" db="EMBL/GenBank/DDBJ databases">
        <title>BS-T2-15 a new species belonging to the Comamonadaceae family isolated from the soil of a French oak forest.</title>
        <authorList>
            <person name="Mieszkin S."/>
            <person name="Alain K."/>
        </authorList>
    </citation>
    <scope>NUCLEOTIDE SEQUENCE</scope>
    <source>
        <strain evidence="2">BS-T2-15</strain>
    </source>
</reference>
<evidence type="ECO:0008006" key="4">
    <source>
        <dbReference type="Google" id="ProtNLM"/>
    </source>
</evidence>
<keyword evidence="1" id="KW-0732">Signal</keyword>
<organism evidence="2 3">
    <name type="scientific">Scleromatobacter humisilvae</name>
    <dbReference type="NCBI Taxonomy" id="2897159"/>
    <lineage>
        <taxon>Bacteria</taxon>
        <taxon>Pseudomonadati</taxon>
        <taxon>Pseudomonadota</taxon>
        <taxon>Betaproteobacteria</taxon>
        <taxon>Burkholderiales</taxon>
        <taxon>Sphaerotilaceae</taxon>
        <taxon>Scleromatobacter</taxon>
    </lineage>
</organism>
<feature type="signal peptide" evidence="1">
    <location>
        <begin position="1"/>
        <end position="24"/>
    </location>
</feature>
<keyword evidence="3" id="KW-1185">Reference proteome</keyword>
<evidence type="ECO:0000313" key="3">
    <source>
        <dbReference type="Proteomes" id="UP001139353"/>
    </source>
</evidence>
<feature type="chain" id="PRO_5040719397" description="DUF2059 domain-containing protein" evidence="1">
    <location>
        <begin position="25"/>
        <end position="189"/>
    </location>
</feature>
<evidence type="ECO:0000256" key="1">
    <source>
        <dbReference type="SAM" id="SignalP"/>
    </source>
</evidence>
<gene>
    <name evidence="2" type="ORF">LPC04_16170</name>
</gene>
<dbReference type="EMBL" id="JAJLJH010000004">
    <property type="protein sequence ID" value="MCK9687243.1"/>
    <property type="molecule type" value="Genomic_DNA"/>
</dbReference>
<protein>
    <recommendedName>
        <fullName evidence="4">DUF2059 domain-containing protein</fullName>
    </recommendedName>
</protein>
<comment type="caution">
    <text evidence="2">The sequence shown here is derived from an EMBL/GenBank/DDBJ whole genome shotgun (WGS) entry which is preliminary data.</text>
</comment>
<name>A0A9X2C014_9BURK</name>
<proteinExistence type="predicted"/>
<accession>A0A9X2C014</accession>
<sequence length="189" mass="20488">MNPLRRIVPLAVVLTIGALSAAHAQTAALPAPDPEKQKLIDRILAKVHPENGVLQATQRPAVEAMQKSMIALQTAHVTKERLDKTMKDISVDVQKYVDTATPIVTASAKKYTNQTVGPILAQNLSVDELRQLATFLESPAHEKFDKLVPQLETAIGQKVQADVAAEIDKDIKAMTEAVGTKLRIAATEK</sequence>